<reference evidence="1" key="1">
    <citation type="submission" date="2020-08" db="EMBL/GenBank/DDBJ databases">
        <title>Multicomponent nature underlies the extraordinary mechanical properties of spider dragline silk.</title>
        <authorList>
            <person name="Kono N."/>
            <person name="Nakamura H."/>
            <person name="Mori M."/>
            <person name="Yoshida Y."/>
            <person name="Ohtoshi R."/>
            <person name="Malay A.D."/>
            <person name="Moran D.A.P."/>
            <person name="Tomita M."/>
            <person name="Numata K."/>
            <person name="Arakawa K."/>
        </authorList>
    </citation>
    <scope>NUCLEOTIDE SEQUENCE</scope>
</reference>
<evidence type="ECO:0000313" key="2">
    <source>
        <dbReference type="Proteomes" id="UP000887013"/>
    </source>
</evidence>
<keyword evidence="2" id="KW-1185">Reference proteome</keyword>
<dbReference type="EMBL" id="BMAW01127075">
    <property type="protein sequence ID" value="GFU19593.1"/>
    <property type="molecule type" value="Genomic_DNA"/>
</dbReference>
<protein>
    <submittedName>
        <fullName evidence="1">Uncharacterized protein</fullName>
    </submittedName>
</protein>
<name>A0A8X6QKK4_NEPPI</name>
<accession>A0A8X6QKK4</accession>
<evidence type="ECO:0000313" key="1">
    <source>
        <dbReference type="EMBL" id="GFU19593.1"/>
    </source>
</evidence>
<comment type="caution">
    <text evidence="1">The sequence shown here is derived from an EMBL/GenBank/DDBJ whole genome shotgun (WGS) entry which is preliminary data.</text>
</comment>
<dbReference type="AlphaFoldDB" id="A0A8X6QKK4"/>
<organism evidence="1 2">
    <name type="scientific">Nephila pilipes</name>
    <name type="common">Giant wood spider</name>
    <name type="synonym">Nephila maculata</name>
    <dbReference type="NCBI Taxonomy" id="299642"/>
    <lineage>
        <taxon>Eukaryota</taxon>
        <taxon>Metazoa</taxon>
        <taxon>Ecdysozoa</taxon>
        <taxon>Arthropoda</taxon>
        <taxon>Chelicerata</taxon>
        <taxon>Arachnida</taxon>
        <taxon>Araneae</taxon>
        <taxon>Araneomorphae</taxon>
        <taxon>Entelegynae</taxon>
        <taxon>Araneoidea</taxon>
        <taxon>Nephilidae</taxon>
        <taxon>Nephila</taxon>
    </lineage>
</organism>
<proteinExistence type="predicted"/>
<dbReference type="Proteomes" id="UP000887013">
    <property type="component" value="Unassembled WGS sequence"/>
</dbReference>
<sequence length="157" mass="17828">MRGFGWNEESNQQISLHIVCHRFCDYNHSATTAKTTKYAPNLAGQRLSQDIERQQQTSRFPDMASFGDDFCMVKIIGRTLIDRWMHPDHSRNMENGGVLHLPPECAPLRHSLCASICSGPPLSTGRCLSISLQWWLLQICMVLPRIKSTKLRSASKD</sequence>
<gene>
    <name evidence="1" type="ORF">NPIL_587821</name>
</gene>